<gene>
    <name evidence="2" type="ORF">EPUL_002700</name>
</gene>
<sequence length="223" mass="25268">IPGNIQADHAAKEAQNLVPFTTSQNSLSTASANSWLKEQVENSRKDYWQPYAPASYRALGIKSFTPCPQELTLPRSIIAHIYAARTGHEENSAHTPRTILNPVAPSKRAAQYFTDATSQSPRNEAHQTPAYLPKELQAIIQRRQDQERAWHVRISKCSSVICNVESSLEMFKRDIEKQEAEFKRDYIRIAIARLAASDNSPKPPLNLMNTKPPQTKDRFQEKD</sequence>
<feature type="compositionally biased region" description="Basic and acidic residues" evidence="1">
    <location>
        <begin position="214"/>
        <end position="223"/>
    </location>
</feature>
<organism evidence="2 3">
    <name type="scientific">Erysiphe pulchra</name>
    <dbReference type="NCBI Taxonomy" id="225359"/>
    <lineage>
        <taxon>Eukaryota</taxon>
        <taxon>Fungi</taxon>
        <taxon>Dikarya</taxon>
        <taxon>Ascomycota</taxon>
        <taxon>Pezizomycotina</taxon>
        <taxon>Leotiomycetes</taxon>
        <taxon>Erysiphales</taxon>
        <taxon>Erysiphaceae</taxon>
        <taxon>Erysiphe</taxon>
    </lineage>
</organism>
<evidence type="ECO:0008006" key="4">
    <source>
        <dbReference type="Google" id="ProtNLM"/>
    </source>
</evidence>
<accession>A0A2S4PTV0</accession>
<name>A0A2S4PTV0_9PEZI</name>
<evidence type="ECO:0000256" key="1">
    <source>
        <dbReference type="SAM" id="MobiDB-lite"/>
    </source>
</evidence>
<dbReference type="Proteomes" id="UP000237438">
    <property type="component" value="Unassembled WGS sequence"/>
</dbReference>
<evidence type="ECO:0000313" key="3">
    <source>
        <dbReference type="Proteomes" id="UP000237438"/>
    </source>
</evidence>
<protein>
    <recommendedName>
        <fullName evidence="4">RNase H type-1 domain-containing protein</fullName>
    </recommendedName>
</protein>
<proteinExistence type="predicted"/>
<dbReference type="EMBL" id="PEDP01000596">
    <property type="protein sequence ID" value="POS85463.1"/>
    <property type="molecule type" value="Genomic_DNA"/>
</dbReference>
<feature type="region of interest" description="Disordered" evidence="1">
    <location>
        <begin position="197"/>
        <end position="223"/>
    </location>
</feature>
<feature type="non-terminal residue" evidence="2">
    <location>
        <position position="1"/>
    </location>
</feature>
<reference evidence="2 3" key="1">
    <citation type="submission" date="2017-10" db="EMBL/GenBank/DDBJ databases">
        <title>Development of genomic resources for the powdery mildew, Erysiphe pulchra.</title>
        <authorList>
            <person name="Wadl P.A."/>
            <person name="Mack B.M."/>
            <person name="Moore G."/>
            <person name="Beltz S.B."/>
        </authorList>
    </citation>
    <scope>NUCLEOTIDE SEQUENCE [LARGE SCALE GENOMIC DNA]</scope>
    <source>
        <strain evidence="2">Cflorida</strain>
    </source>
</reference>
<keyword evidence="3" id="KW-1185">Reference proteome</keyword>
<dbReference type="AlphaFoldDB" id="A0A2S4PTV0"/>
<feature type="non-terminal residue" evidence="2">
    <location>
        <position position="223"/>
    </location>
</feature>
<comment type="caution">
    <text evidence="2">The sequence shown here is derived from an EMBL/GenBank/DDBJ whole genome shotgun (WGS) entry which is preliminary data.</text>
</comment>
<evidence type="ECO:0000313" key="2">
    <source>
        <dbReference type="EMBL" id="POS85463.1"/>
    </source>
</evidence>